<feature type="compositionally biased region" description="Basic residues" evidence="6">
    <location>
        <begin position="538"/>
        <end position="550"/>
    </location>
</feature>
<accession>A0ABR8QCF8</accession>
<organism evidence="8 9">
    <name type="scientific">Cellulomonas avistercoris</name>
    <dbReference type="NCBI Taxonomy" id="2762242"/>
    <lineage>
        <taxon>Bacteria</taxon>
        <taxon>Bacillati</taxon>
        <taxon>Actinomycetota</taxon>
        <taxon>Actinomycetes</taxon>
        <taxon>Micrococcales</taxon>
        <taxon>Cellulomonadaceae</taxon>
        <taxon>Cellulomonas</taxon>
    </lineage>
</organism>
<feature type="compositionally biased region" description="Basic residues" evidence="6">
    <location>
        <begin position="592"/>
        <end position="601"/>
    </location>
</feature>
<dbReference type="NCBIfam" id="TIGR00757">
    <property type="entry name" value="RNaseEG"/>
    <property type="match status" value="1"/>
</dbReference>
<feature type="compositionally biased region" description="Basic residues" evidence="6">
    <location>
        <begin position="471"/>
        <end position="482"/>
    </location>
</feature>
<dbReference type="InterPro" id="IPR019307">
    <property type="entry name" value="RNA-bd_AU-1/RNase_E/G"/>
</dbReference>
<feature type="compositionally biased region" description="Acidic residues" evidence="6">
    <location>
        <begin position="284"/>
        <end position="301"/>
    </location>
</feature>
<feature type="compositionally biased region" description="Low complexity" evidence="6">
    <location>
        <begin position="425"/>
        <end position="435"/>
    </location>
</feature>
<keyword evidence="9" id="KW-1185">Reference proteome</keyword>
<feature type="compositionally biased region" description="Low complexity" evidence="6">
    <location>
        <begin position="259"/>
        <end position="283"/>
    </location>
</feature>
<proteinExistence type="predicted"/>
<feature type="compositionally biased region" description="Acidic residues" evidence="6">
    <location>
        <begin position="443"/>
        <end position="453"/>
    </location>
</feature>
<feature type="compositionally biased region" description="Acidic residues" evidence="6">
    <location>
        <begin position="486"/>
        <end position="502"/>
    </location>
</feature>
<feature type="compositionally biased region" description="Low complexity" evidence="6">
    <location>
        <begin position="302"/>
        <end position="316"/>
    </location>
</feature>
<dbReference type="PROSITE" id="PS50126">
    <property type="entry name" value="S1"/>
    <property type="match status" value="1"/>
</dbReference>
<dbReference type="PANTHER" id="PTHR30001">
    <property type="entry name" value="RIBONUCLEASE"/>
    <property type="match status" value="1"/>
</dbReference>
<feature type="compositionally biased region" description="Basic residues" evidence="6">
    <location>
        <begin position="337"/>
        <end position="348"/>
    </location>
</feature>
<dbReference type="SUPFAM" id="SSF50249">
    <property type="entry name" value="Nucleic acid-binding proteins"/>
    <property type="match status" value="1"/>
</dbReference>
<dbReference type="PANTHER" id="PTHR30001:SF0">
    <property type="entry name" value="RIBONUCLEASE G"/>
    <property type="match status" value="1"/>
</dbReference>
<feature type="compositionally biased region" description="Acidic residues" evidence="6">
    <location>
        <begin position="513"/>
        <end position="535"/>
    </location>
</feature>
<feature type="compositionally biased region" description="Acidic residues" evidence="6">
    <location>
        <begin position="560"/>
        <end position="588"/>
    </location>
</feature>
<dbReference type="InterPro" id="IPR012340">
    <property type="entry name" value="NA-bd_OB-fold"/>
</dbReference>
<evidence type="ECO:0000313" key="8">
    <source>
        <dbReference type="EMBL" id="MBD7918085.1"/>
    </source>
</evidence>
<reference evidence="8 9" key="1">
    <citation type="submission" date="2020-08" db="EMBL/GenBank/DDBJ databases">
        <title>A Genomic Blueprint of the Chicken Gut Microbiome.</title>
        <authorList>
            <person name="Gilroy R."/>
            <person name="Ravi A."/>
            <person name="Getino M."/>
            <person name="Pursley I."/>
            <person name="Horton D.L."/>
            <person name="Alikhan N.-F."/>
            <person name="Baker D."/>
            <person name="Gharbi K."/>
            <person name="Hall N."/>
            <person name="Watson M."/>
            <person name="Adriaenssens E.M."/>
            <person name="Foster-Nyarko E."/>
            <person name="Jarju S."/>
            <person name="Secka A."/>
            <person name="Antonio M."/>
            <person name="Oren A."/>
            <person name="Chaudhuri R."/>
            <person name="La Ragione R.M."/>
            <person name="Hildebrand F."/>
            <person name="Pallen M.J."/>
        </authorList>
    </citation>
    <scope>NUCLEOTIDE SEQUENCE [LARGE SCALE GENOMIC DNA]</scope>
    <source>
        <strain evidence="8 9">Sa3CUA2</strain>
    </source>
</reference>
<keyword evidence="5" id="KW-0694">RNA-binding</keyword>
<dbReference type="InterPro" id="IPR004659">
    <property type="entry name" value="RNase_E/G"/>
</dbReference>
<feature type="compositionally biased region" description="Low complexity" evidence="6">
    <location>
        <begin position="1103"/>
        <end position="1116"/>
    </location>
</feature>
<dbReference type="Gene3D" id="2.40.50.140">
    <property type="entry name" value="Nucleic acid-binding proteins"/>
    <property type="match status" value="1"/>
</dbReference>
<feature type="compositionally biased region" description="Low complexity" evidence="6">
    <location>
        <begin position="503"/>
        <end position="512"/>
    </location>
</feature>
<dbReference type="EMBL" id="JACSQV010000005">
    <property type="protein sequence ID" value="MBD7918085.1"/>
    <property type="molecule type" value="Genomic_DNA"/>
</dbReference>
<keyword evidence="3" id="KW-0378">Hydrolase</keyword>
<dbReference type="Proteomes" id="UP000604241">
    <property type="component" value="Unassembled WGS sequence"/>
</dbReference>
<sequence length="1271" mass="134680">MPNCQRARSRASTGSPGGCEGRVVLAGRAASGGATGARAYRYRHFEGRPGGRRAPGRRSRVLTTRRDLTRGRTAEPGSCAILVTGPGAHTVGTDELAAAVTVQASRRPALGGLQPGAPRRPGRRWRRTGGSRTDDFRRRTGSTGRERRPTARGRTSCGRGPRCSGVRALSPVNSPENTDAVDAGDAAPKKRRRRVVRDVVTPGTPAPAEAQADVAPAAPPVETAPVAAEPQAPAPAEAPEPAAAPAATTRARRSRRVTRTVVLDDVAAPTVQDAPVADAPVVEEVPDAPVEVDEPQDDEATADVAAGDEPAAVEEPAPVDEPEAVDVAAENTDEKAPRRRRSGRRGGRTGRSAQDAGTDEAAGDVAPAPVEEPTDAPRTDAPLDVLAELGPVRTEEPESRARLATTALLFQAPEPTSRPRRRRAQSSAGSPQEISESARAEAEEQLAVDDAAADESVRTVVEDAPDESAGRTRRRRGGRGRKASADVEDAQPADDGDTDELEPPAAETPAGADEGEGDDDARDDDREDDGADDDASLPRRRRRRGGRGRRGRADAPGSDESTDEQTTEDEPEAPAEAETSEDAGDDDGSGSSRRRRRRRRGARGEVAEEPRRRTSSDEVTALRGSTRLEAKRQRRREGRDAGRRRQVITEAEFLARREAVERTMVVRELDARTQIAVLEDGVLVEHYVSNQAQASMVGNVYLGRVQNVLPSMEAAFVDVGKGRNAVLYAGEVNWDAAGLEGGQPRRIEQALKSGDAVLVQVTKDPIGHKGARLTSQITLAGRYLVYVPGGGMTGISRKLPDTERSRLKKILRDLVPDSAGVIVRTAAEGASEDELRADVARLQGQWEAIEKKRKTANAPALLQGEPDMAIRVVRDIFNDDFSSLVVQGDDAWSTISTYVGELAPDLAARTEKWTGTQDVFTVHRVDEQLAKGMDRKVWLPSGGSLVIDRTEAMTVVDVNTGKFTGAGGTLEETVTRNNLEAAEEIVRQLRLRDIGGIIVIDFIDMVLESNRDLVLRRLVECLGRDRTKHQVAEVTSLGLVQMTRKRVGQGLVEAFSETCEHCHGRGFIVHTDPVGKGGRPEVHGQPTPEPGESKRARRKRGSAEPAASAPHPALPVLPEAREAVKATLATIAAAAAHAHEHEAAPGDTAAPAAAPAQEAPAAPADAPEVASPVDVAPVEAEPAEAPVEAPRAPRRARSGGARKLGTLDVMAELSTAGVEPAAAGAVPTAAVETDAPLELHAVAPEVFEDADGEPDAVVDPGTEGAPAPDEG</sequence>
<feature type="region of interest" description="Disordered" evidence="6">
    <location>
        <begin position="1070"/>
        <end position="1116"/>
    </location>
</feature>
<gene>
    <name evidence="8" type="ORF">H9657_07310</name>
</gene>
<dbReference type="InterPro" id="IPR003029">
    <property type="entry name" value="S1_domain"/>
</dbReference>
<feature type="compositionally biased region" description="Basic and acidic residues" evidence="6">
    <location>
        <begin position="626"/>
        <end position="643"/>
    </location>
</feature>
<dbReference type="Pfam" id="PF10150">
    <property type="entry name" value="RNase_E_G"/>
    <property type="match status" value="1"/>
</dbReference>
<feature type="compositionally biased region" description="Basic and acidic residues" evidence="6">
    <location>
        <begin position="132"/>
        <end position="149"/>
    </location>
</feature>
<protein>
    <submittedName>
        <fullName evidence="8">Rne/Rng family ribonuclease</fullName>
    </submittedName>
</protein>
<keyword evidence="2" id="KW-0479">Metal-binding</keyword>
<feature type="compositionally biased region" description="Basic residues" evidence="6">
    <location>
        <begin position="120"/>
        <end position="129"/>
    </location>
</feature>
<evidence type="ECO:0000256" key="6">
    <source>
        <dbReference type="SAM" id="MobiDB-lite"/>
    </source>
</evidence>
<feature type="compositionally biased region" description="Low complexity" evidence="6">
    <location>
        <begin position="206"/>
        <end position="231"/>
    </location>
</feature>
<feature type="domain" description="S1 motif" evidence="7">
    <location>
        <begin position="698"/>
        <end position="782"/>
    </location>
</feature>
<feature type="region of interest" description="Disordered" evidence="6">
    <location>
        <begin position="1135"/>
        <end position="1203"/>
    </location>
</feature>
<evidence type="ECO:0000256" key="4">
    <source>
        <dbReference type="ARBA" id="ARBA00022842"/>
    </source>
</evidence>
<feature type="region of interest" description="Disordered" evidence="6">
    <location>
        <begin position="1248"/>
        <end position="1271"/>
    </location>
</feature>
<feature type="compositionally biased region" description="Low complexity" evidence="6">
    <location>
        <begin position="1145"/>
        <end position="1190"/>
    </location>
</feature>
<name>A0ABR8QCF8_9CELL</name>
<dbReference type="SMART" id="SM00316">
    <property type="entry name" value="S1"/>
    <property type="match status" value="1"/>
</dbReference>
<evidence type="ECO:0000256" key="1">
    <source>
        <dbReference type="ARBA" id="ARBA00001946"/>
    </source>
</evidence>
<evidence type="ECO:0000256" key="5">
    <source>
        <dbReference type="ARBA" id="ARBA00022884"/>
    </source>
</evidence>
<evidence type="ECO:0000256" key="3">
    <source>
        <dbReference type="ARBA" id="ARBA00022801"/>
    </source>
</evidence>
<evidence type="ECO:0000313" key="9">
    <source>
        <dbReference type="Proteomes" id="UP000604241"/>
    </source>
</evidence>
<comment type="caution">
    <text evidence="8">The sequence shown here is derived from an EMBL/GenBank/DDBJ whole genome shotgun (WGS) entry which is preliminary data.</text>
</comment>
<evidence type="ECO:0000259" key="7">
    <source>
        <dbReference type="PROSITE" id="PS50126"/>
    </source>
</evidence>
<feature type="compositionally biased region" description="Basic and acidic residues" evidence="6">
    <location>
        <begin position="602"/>
        <end position="616"/>
    </location>
</feature>
<keyword evidence="4" id="KW-0460">Magnesium</keyword>
<feature type="region of interest" description="Disordered" evidence="6">
    <location>
        <begin position="107"/>
        <end position="643"/>
    </location>
</feature>
<dbReference type="CDD" id="cd04453">
    <property type="entry name" value="S1_RNase_E"/>
    <property type="match status" value="1"/>
</dbReference>
<evidence type="ECO:0000256" key="2">
    <source>
        <dbReference type="ARBA" id="ARBA00022723"/>
    </source>
</evidence>
<feature type="compositionally biased region" description="Low complexity" evidence="6">
    <location>
        <begin position="239"/>
        <end position="249"/>
    </location>
</feature>
<comment type="cofactor">
    <cofactor evidence="1">
        <name>Mg(2+)</name>
        <dbReference type="ChEBI" id="CHEBI:18420"/>
    </cofactor>
</comment>